<keyword evidence="8" id="KW-0735">Signal-anchor</keyword>
<dbReference type="InterPro" id="IPR027417">
    <property type="entry name" value="P-loop_NTPase"/>
</dbReference>
<dbReference type="InterPro" id="IPR005331">
    <property type="entry name" value="Sulfotransferase"/>
</dbReference>
<sequence length="410" mass="47947">MGDEIFVKLLKDENKQKSAKPCPGKCSKYILICAISFALFATIFIWYFCDDISCSTFSSIRQKSIRYEETLKFLHALKNKPIKSDIPHNEQFDFNIKGTDVIVFLHIQNTGGNVFARHMVEDLALERPCVCRRNRRHCKCYRPNRPGSSWLFSRYTMGWKCGVHPDWTQLSHCVDQVMDEDEGRPVKRRYFFITLLRDPLKRFLSEYWHSRQQQQPLLRSPTPGSWCGTPPSTCHNQTLPDFLNCPGNLALNRQVRMLADLTLTGCDQSTNNLVLLSSAKNNLHKMAFFGLAEFPKISRYMFEATFRLAFLQDQEFSAPPSQRSLLLRAQRKQVLDHLSPQELNRTQEANRLDTELYQYAKKLFFYRFDKLKKMDPEFDSNFELATQNNLTDIDWAETLADFFYEENGMK</sequence>
<dbReference type="Pfam" id="PF03567">
    <property type="entry name" value="Sulfotransfer_2"/>
    <property type="match status" value="1"/>
</dbReference>
<comment type="catalytic activity">
    <reaction evidence="8">
        <text>alpha-D-glucosaminyl-[heparan sulfate](n) + 3'-phosphoadenylyl sulfate = 6-sulfo-alpha-D-glucosaminyl-[heparan sulfate](n) + adenosine 3',5'-bisphosphate + H(+)</text>
        <dbReference type="Rhea" id="RHEA:56604"/>
        <dbReference type="Rhea" id="RHEA-COMP:9830"/>
        <dbReference type="Rhea" id="RHEA-COMP:14621"/>
        <dbReference type="ChEBI" id="CHEBI:15378"/>
        <dbReference type="ChEBI" id="CHEBI:58339"/>
        <dbReference type="ChEBI" id="CHEBI:58343"/>
        <dbReference type="ChEBI" id="CHEBI:58388"/>
        <dbReference type="ChEBI" id="CHEBI:140604"/>
    </reaction>
</comment>
<keyword evidence="6 8" id="KW-0472">Membrane</keyword>
<evidence type="ECO:0000256" key="6">
    <source>
        <dbReference type="ARBA" id="ARBA00023136"/>
    </source>
</evidence>
<evidence type="ECO:0000256" key="1">
    <source>
        <dbReference type="ARBA" id="ARBA00004167"/>
    </source>
</evidence>
<keyword evidence="4 8" id="KW-0812">Transmembrane</keyword>
<keyword evidence="10" id="KW-1185">Reference proteome</keyword>
<dbReference type="Gene3D" id="3.40.50.300">
    <property type="entry name" value="P-loop containing nucleotide triphosphate hydrolases"/>
    <property type="match status" value="1"/>
</dbReference>
<evidence type="ECO:0000256" key="4">
    <source>
        <dbReference type="ARBA" id="ARBA00022692"/>
    </source>
</evidence>
<evidence type="ECO:0000256" key="5">
    <source>
        <dbReference type="ARBA" id="ARBA00022989"/>
    </source>
</evidence>
<dbReference type="Proteomes" id="UP001235939">
    <property type="component" value="Chromosome 08"/>
</dbReference>
<proteinExistence type="inferred from homology"/>
<name>A0ABY6KR64_9ARAC</name>
<accession>A0ABY6KR64</accession>
<dbReference type="EMBL" id="CP092870">
    <property type="protein sequence ID" value="UYV71352.1"/>
    <property type="molecule type" value="Genomic_DNA"/>
</dbReference>
<evidence type="ECO:0000256" key="2">
    <source>
        <dbReference type="ARBA" id="ARBA00010109"/>
    </source>
</evidence>
<evidence type="ECO:0000313" key="9">
    <source>
        <dbReference type="EMBL" id="UYV71352.1"/>
    </source>
</evidence>
<gene>
    <name evidence="9" type="ORF">LAZ67_8002732</name>
</gene>
<organism evidence="9 10">
    <name type="scientific">Cordylochernes scorpioides</name>
    <dbReference type="NCBI Taxonomy" id="51811"/>
    <lineage>
        <taxon>Eukaryota</taxon>
        <taxon>Metazoa</taxon>
        <taxon>Ecdysozoa</taxon>
        <taxon>Arthropoda</taxon>
        <taxon>Chelicerata</taxon>
        <taxon>Arachnida</taxon>
        <taxon>Pseudoscorpiones</taxon>
        <taxon>Cheliferoidea</taxon>
        <taxon>Chernetidae</taxon>
        <taxon>Cordylochernes</taxon>
    </lineage>
</organism>
<keyword evidence="5 8" id="KW-1133">Transmembrane helix</keyword>
<dbReference type="PANTHER" id="PTHR12812">
    <property type="entry name" value="HEPARAN SULFATE 6-O-SULFOTRANSFERASE 3"/>
    <property type="match status" value="1"/>
</dbReference>
<comment type="function">
    <text evidence="8">6-O-sulfation enzyme which catalyzes the transfer of sulfate from 3'-phosphoadenosine 5'-phosphosulfate (PAPS) to position 6 of the N-sulfoglucosamine residue (GlcNS) of heparan sulfate.</text>
</comment>
<evidence type="ECO:0000256" key="3">
    <source>
        <dbReference type="ARBA" id="ARBA00022679"/>
    </source>
</evidence>
<comment type="subcellular location">
    <subcellularLocation>
        <location evidence="1">Membrane</location>
        <topology evidence="1">Single-pass membrane protein</topology>
    </subcellularLocation>
    <subcellularLocation>
        <location evidence="8">Membrane</location>
        <topology evidence="8">Single-pass type II membrane protein</topology>
    </subcellularLocation>
</comment>
<evidence type="ECO:0000256" key="8">
    <source>
        <dbReference type="RuleBase" id="RU364122"/>
    </source>
</evidence>
<dbReference type="EC" id="2.8.2.-" evidence="8"/>
<evidence type="ECO:0000313" key="10">
    <source>
        <dbReference type="Proteomes" id="UP001235939"/>
    </source>
</evidence>
<keyword evidence="3 8" id="KW-0808">Transferase</keyword>
<feature type="transmembrane region" description="Helical" evidence="8">
    <location>
        <begin position="29"/>
        <end position="48"/>
    </location>
</feature>
<dbReference type="PANTHER" id="PTHR12812:SF0">
    <property type="entry name" value="HEPARAN-SULFATE 6-O-SULFOTRANSFERASE"/>
    <property type="match status" value="1"/>
</dbReference>
<reference evidence="9 10" key="1">
    <citation type="submission" date="2022-01" db="EMBL/GenBank/DDBJ databases">
        <title>A chromosomal length assembly of Cordylochernes scorpioides.</title>
        <authorList>
            <person name="Zeh D."/>
            <person name="Zeh J."/>
        </authorList>
    </citation>
    <scope>NUCLEOTIDE SEQUENCE [LARGE SCALE GENOMIC DNA]</scope>
    <source>
        <strain evidence="9">IN4F17</strain>
        <tissue evidence="9">Whole Body</tissue>
    </source>
</reference>
<comment type="similarity">
    <text evidence="2 8">Belongs to the sulfotransferase 6 family.</text>
</comment>
<keyword evidence="7" id="KW-0325">Glycoprotein</keyword>
<protein>
    <recommendedName>
        <fullName evidence="8">Heparan-sulfate 6-O-sulfotransferase</fullName>
        <ecNumber evidence="8">2.8.2.-</ecNumber>
    </recommendedName>
</protein>
<dbReference type="InterPro" id="IPR010635">
    <property type="entry name" value="Heparan_SO4-6-sulfoTrfase"/>
</dbReference>
<evidence type="ECO:0000256" key="7">
    <source>
        <dbReference type="ARBA" id="ARBA00023180"/>
    </source>
</evidence>